<dbReference type="AlphaFoldDB" id="A0A1I2XI16"/>
<name>A0A1I2XI16_9BACT</name>
<sequence>MGNASKCDSYTFIIINYSFHKMYIIKVKGKAKIPDYIQLRDENFVLIAYFRADRPLKNLDRYGLEGKEEALAALIDSLEFGKLQKLDI</sequence>
<dbReference type="EMBL" id="FOOT01000006">
    <property type="protein sequence ID" value="SFH12679.1"/>
    <property type="molecule type" value="Genomic_DNA"/>
</dbReference>
<dbReference type="STRING" id="1436961.SAMN05421739_10646"/>
<organism evidence="1 2">
    <name type="scientific">Pontibacter chinhatensis</name>
    <dbReference type="NCBI Taxonomy" id="1436961"/>
    <lineage>
        <taxon>Bacteria</taxon>
        <taxon>Pseudomonadati</taxon>
        <taxon>Bacteroidota</taxon>
        <taxon>Cytophagia</taxon>
        <taxon>Cytophagales</taxon>
        <taxon>Hymenobacteraceae</taxon>
        <taxon>Pontibacter</taxon>
    </lineage>
</organism>
<evidence type="ECO:0000313" key="2">
    <source>
        <dbReference type="Proteomes" id="UP000198724"/>
    </source>
</evidence>
<accession>A0A1I2XI16</accession>
<gene>
    <name evidence="1" type="ORF">SAMN05421739_10646</name>
</gene>
<proteinExistence type="predicted"/>
<protein>
    <recommendedName>
        <fullName evidence="3">Fructose-6-phosphate aldolase</fullName>
    </recommendedName>
</protein>
<evidence type="ECO:0008006" key="3">
    <source>
        <dbReference type="Google" id="ProtNLM"/>
    </source>
</evidence>
<evidence type="ECO:0000313" key="1">
    <source>
        <dbReference type="EMBL" id="SFH12679.1"/>
    </source>
</evidence>
<dbReference type="Proteomes" id="UP000198724">
    <property type="component" value="Unassembled WGS sequence"/>
</dbReference>
<keyword evidence="2" id="KW-1185">Reference proteome</keyword>
<reference evidence="2" key="1">
    <citation type="submission" date="2016-10" db="EMBL/GenBank/DDBJ databases">
        <authorList>
            <person name="Varghese N."/>
            <person name="Submissions S."/>
        </authorList>
    </citation>
    <scope>NUCLEOTIDE SEQUENCE [LARGE SCALE GENOMIC DNA]</scope>
    <source>
        <strain evidence="2">LP51</strain>
    </source>
</reference>